<dbReference type="STRING" id="96561.Dole_0914"/>
<evidence type="ECO:0000256" key="1">
    <source>
        <dbReference type="SAM" id="SignalP"/>
    </source>
</evidence>
<feature type="chain" id="PRO_5002734032" evidence="1">
    <location>
        <begin position="22"/>
        <end position="131"/>
    </location>
</feature>
<name>A8ZWB6_DESOH</name>
<dbReference type="KEGG" id="dol:Dole_0914"/>
<reference evidence="2 3" key="1">
    <citation type="submission" date="2007-10" db="EMBL/GenBank/DDBJ databases">
        <title>Complete sequence of Desulfococcus oleovorans Hxd3.</title>
        <authorList>
            <consortium name="US DOE Joint Genome Institute"/>
            <person name="Copeland A."/>
            <person name="Lucas S."/>
            <person name="Lapidus A."/>
            <person name="Barry K."/>
            <person name="Glavina del Rio T."/>
            <person name="Dalin E."/>
            <person name="Tice H."/>
            <person name="Pitluck S."/>
            <person name="Kiss H."/>
            <person name="Brettin T."/>
            <person name="Bruce D."/>
            <person name="Detter J.C."/>
            <person name="Han C."/>
            <person name="Schmutz J."/>
            <person name="Larimer F."/>
            <person name="Land M."/>
            <person name="Hauser L."/>
            <person name="Kyrpides N."/>
            <person name="Kim E."/>
            <person name="Wawrik B."/>
            <person name="Richardson P."/>
        </authorList>
    </citation>
    <scope>NUCLEOTIDE SEQUENCE [LARGE SCALE GENOMIC DNA]</scope>
    <source>
        <strain evidence="3">DSM 6200 / JCM 39069 / Hxd3</strain>
    </source>
</reference>
<accession>A8ZWB6</accession>
<gene>
    <name evidence="2" type="ordered locus">Dole_0914</name>
</gene>
<evidence type="ECO:0000313" key="2">
    <source>
        <dbReference type="EMBL" id="ABW66724.1"/>
    </source>
</evidence>
<evidence type="ECO:0000313" key="3">
    <source>
        <dbReference type="Proteomes" id="UP000008561"/>
    </source>
</evidence>
<sequence>MQLKTFSLLLCLLTGVTISAAAVPFVQCDQAGCCCTTARPAESHTAPDPMGCCCAGGPEDACQIVSAAPFLAVQSFLPSAEQPETRFVVCKAPGTLSDALTHATTPAPLTAALPHFYKAPPLYLQHAALLF</sequence>
<feature type="signal peptide" evidence="1">
    <location>
        <begin position="1"/>
        <end position="21"/>
    </location>
</feature>
<dbReference type="HOGENOM" id="CLU_1924190_0_0_7"/>
<dbReference type="EMBL" id="CP000859">
    <property type="protein sequence ID" value="ABW66724.1"/>
    <property type="molecule type" value="Genomic_DNA"/>
</dbReference>
<dbReference type="AlphaFoldDB" id="A8ZWB6"/>
<dbReference type="Proteomes" id="UP000008561">
    <property type="component" value="Chromosome"/>
</dbReference>
<dbReference type="RefSeq" id="WP_012174342.1">
    <property type="nucleotide sequence ID" value="NC_009943.1"/>
</dbReference>
<organism evidence="2 3">
    <name type="scientific">Desulfosudis oleivorans (strain DSM 6200 / JCM 39069 / Hxd3)</name>
    <name type="common">Desulfococcus oleovorans</name>
    <dbReference type="NCBI Taxonomy" id="96561"/>
    <lineage>
        <taxon>Bacteria</taxon>
        <taxon>Pseudomonadati</taxon>
        <taxon>Thermodesulfobacteriota</taxon>
        <taxon>Desulfobacteria</taxon>
        <taxon>Desulfobacterales</taxon>
        <taxon>Desulfosudaceae</taxon>
        <taxon>Desulfosudis</taxon>
    </lineage>
</organism>
<proteinExistence type="predicted"/>
<protein>
    <submittedName>
        <fullName evidence="2">Uncharacterized protein</fullName>
    </submittedName>
</protein>
<keyword evidence="3" id="KW-1185">Reference proteome</keyword>
<keyword evidence="1" id="KW-0732">Signal</keyword>